<organism evidence="5 6">
    <name type="scientific">Polyangium fumosum</name>
    <dbReference type="NCBI Taxonomy" id="889272"/>
    <lineage>
        <taxon>Bacteria</taxon>
        <taxon>Pseudomonadati</taxon>
        <taxon>Myxococcota</taxon>
        <taxon>Polyangia</taxon>
        <taxon>Polyangiales</taxon>
        <taxon>Polyangiaceae</taxon>
        <taxon>Polyangium</taxon>
    </lineage>
</organism>
<dbReference type="Pfam" id="PF03534">
    <property type="entry name" value="SpvB"/>
    <property type="match status" value="1"/>
</dbReference>
<dbReference type="Gene3D" id="2.180.10.10">
    <property type="entry name" value="RHS repeat-associated core"/>
    <property type="match status" value="2"/>
</dbReference>
<feature type="region of interest" description="Disordered" evidence="4">
    <location>
        <begin position="2181"/>
        <end position="2208"/>
    </location>
</feature>
<dbReference type="GO" id="GO:0005737">
    <property type="term" value="C:cytoplasm"/>
    <property type="evidence" value="ECO:0007669"/>
    <property type="project" value="InterPro"/>
</dbReference>
<evidence type="ECO:0000256" key="1">
    <source>
        <dbReference type="ARBA" id="ARBA00004613"/>
    </source>
</evidence>
<dbReference type="RefSeq" id="WP_136936339.1">
    <property type="nucleotide sequence ID" value="NZ_SSMQ01000133.1"/>
</dbReference>
<dbReference type="InterPro" id="IPR022385">
    <property type="entry name" value="Rhs_assc_core"/>
</dbReference>
<dbReference type="NCBIfam" id="TIGR03696">
    <property type="entry name" value="Rhs_assc_core"/>
    <property type="match status" value="1"/>
</dbReference>
<dbReference type="GO" id="GO:0005576">
    <property type="term" value="C:extracellular region"/>
    <property type="evidence" value="ECO:0007669"/>
    <property type="project" value="UniProtKB-SubCell"/>
</dbReference>
<evidence type="ECO:0000256" key="4">
    <source>
        <dbReference type="SAM" id="MobiDB-lite"/>
    </source>
</evidence>
<dbReference type="SUPFAM" id="SSF69318">
    <property type="entry name" value="Integrin alpha N-terminal domain"/>
    <property type="match status" value="1"/>
</dbReference>
<feature type="compositionally biased region" description="Pro residues" evidence="4">
    <location>
        <begin position="49"/>
        <end position="61"/>
    </location>
</feature>
<keyword evidence="3" id="KW-0843">Virulence</keyword>
<comment type="caution">
    <text evidence="5">The sequence shown here is derived from an EMBL/GenBank/DDBJ whole genome shotgun (WGS) entry which is preliminary data.</text>
</comment>
<dbReference type="OrthoDB" id="5475831at2"/>
<evidence type="ECO:0000256" key="2">
    <source>
        <dbReference type="ARBA" id="ARBA00022525"/>
    </source>
</evidence>
<feature type="region of interest" description="Disordered" evidence="4">
    <location>
        <begin position="29"/>
        <end position="65"/>
    </location>
</feature>
<dbReference type="EMBL" id="SSMQ01000133">
    <property type="protein sequence ID" value="TKC92982.1"/>
    <property type="molecule type" value="Genomic_DNA"/>
</dbReference>
<name>A0A4U1IGV2_9BACT</name>
<proteinExistence type="predicted"/>
<dbReference type="Proteomes" id="UP000309215">
    <property type="component" value="Unassembled WGS sequence"/>
</dbReference>
<reference evidence="5 6" key="1">
    <citation type="submission" date="2019-04" db="EMBL/GenBank/DDBJ databases">
        <authorList>
            <person name="Li Y."/>
            <person name="Wang J."/>
        </authorList>
    </citation>
    <scope>NUCLEOTIDE SEQUENCE [LARGE SCALE GENOMIC DNA]</scope>
    <source>
        <strain evidence="5 6">DSM 14668</strain>
    </source>
</reference>
<dbReference type="InterPro" id="IPR003284">
    <property type="entry name" value="Sal_SpvB"/>
</dbReference>
<dbReference type="InterPro" id="IPR050708">
    <property type="entry name" value="T6SS_VgrG/RHS"/>
</dbReference>
<keyword evidence="6" id="KW-1185">Reference proteome</keyword>
<protein>
    <recommendedName>
        <fullName evidence="7">Insecticide toxin TcdB middle/N-terminal domain-containing protein</fullName>
    </recommendedName>
</protein>
<accession>A0A4U1IGV2</accession>
<evidence type="ECO:0000313" key="5">
    <source>
        <dbReference type="EMBL" id="TKC92982.1"/>
    </source>
</evidence>
<dbReference type="PANTHER" id="PTHR32305:SF15">
    <property type="entry name" value="PROTEIN RHSA-RELATED"/>
    <property type="match status" value="1"/>
</dbReference>
<dbReference type="InterPro" id="IPR028994">
    <property type="entry name" value="Integrin_alpha_N"/>
</dbReference>
<gene>
    <name evidence="5" type="ORF">E8A74_50235</name>
</gene>
<evidence type="ECO:0008006" key="7">
    <source>
        <dbReference type="Google" id="ProtNLM"/>
    </source>
</evidence>
<evidence type="ECO:0000256" key="3">
    <source>
        <dbReference type="ARBA" id="ARBA00023026"/>
    </source>
</evidence>
<feature type="region of interest" description="Disordered" evidence="4">
    <location>
        <begin position="2128"/>
        <end position="2154"/>
    </location>
</feature>
<dbReference type="PANTHER" id="PTHR32305">
    <property type="match status" value="1"/>
</dbReference>
<evidence type="ECO:0000313" key="6">
    <source>
        <dbReference type="Proteomes" id="UP000309215"/>
    </source>
</evidence>
<comment type="subcellular location">
    <subcellularLocation>
        <location evidence="1">Secreted</location>
    </subcellularLocation>
</comment>
<keyword evidence="2" id="KW-0964">Secreted</keyword>
<sequence length="2425" mass="267683">MRERSGSIGFARAVLVGLTIAEMTVAGCSTPGTNENDRVRSAQQATTQDPPPSVPLNPPTSTPVGVGTLPGNLDVTSGGIATYHIPIDVPAGPRGMQPAVALSYSSARGYGMVGVGWSLSPRSAVTRCPKSFANHAQPKGVVVDTTDSFCLDGELLWTQRRNGLDNADYRLRVGRQTKITGVGSTDTVQSGFEVRPGNGAVRYYGAMRDPAAGVVTNGSTINYVEGTTAKPVAWLLREERDPYNNRIVYDYESANNTYRLQKISYGFVNGQATRTVELTYRAKRTDYKAQGWYMGVHSRMDYLLDSITTKVHGEVAFTYKLRYDHDSFTWRERLVGVTKCTRSETCLPETTFEYQSATHGFTKLVQHPYNGKKFPLGSNAHKEWDNLWIPYADLDVTVNGEELKYANALHILDANGDGKADLIGRTEAALDVEYAYNNQTISIKTRRPERWFAWGYESEPSYITQSMAPARMDEALSYLNVVTGVTDTTIVAQTENRVVTSLPTFTGRFDVDGLDDVIEPLAVDPWMSEPPGETQGVARGFHVMYSQKGPDPDGEVEFLSTSFELPDAQTNPIVSYLPVDANGDGLSDILFCKSSGVMESDDDFTRTKRMPGRWHLLMNESGSFWSSAQAGGQNLGIVCDADDLLLLLDYDGDGRVDPLVVSVRDESFNKYHPWQWTNYQAFLFHNAGNEITVTRTDTGLPPDKLQRYSRSRQRAKCHWFDSGTERCVFEKTGQAPGDPWWRDHMGSPTHIGGVSDDKVMDVNGDGLKDIVRMEYSYAPEGGELLTATEAHPGMDKVLLTKLGASTAGLAYPGGFPVDAHHPAKPYLVVWFNTGHGFTRGGGGSTQQQSYWRGYGVNERLTYKGFQRYSPYDYDLDGKEELLGNDQLGEPGECTWNLLTQTSCDNYAKILRFDVLAQTWNSEYGLNATRQNLTPPDVEQPAIELTWGGPSGDYDGDGVVDVTEIENDTLTIWRRNSKPADLLVKVTNGLQHQTTVTYATGLEARSYKAPEGLLTNPTDPVSPQIRGFSTGPVVRARTEYTEGTDDPTDQVLMTTYRYSDLRIDLYGRMAPYYKVTQSDAKRIDRGIHHRKVKVAGNVGWNSQVRDYEQATPSLSFSSTNYDVSAPLSLQTNKAMAVTIGSTKQRILPHSGIWHTKYRSETKYETYEVPIPEGDPCQVDFGPTCGPARVAGLAPTRSTVTSVPSDKVNEIGLPLESTTVSGDRTIVTKYEWSNLGEPWVIGMLTKTIATETFQGETLTRTTSSTFNNRGVIETTTREPDQAPYKQALTRIYTPEGNVSSASLTTGEGASRWMLLFWDADHVFPVTSQNALGHENEQVWDSRLGVILESKSENGFVEKTAHDDFGRPRWKRAFRYGQPIDPGTMIDIDAPGPTAHPKARLQVRRTVEGHGVTFSDYDALGRLLYQKAPGFGGQESYVTHAYDGFGLFNRHSLPAFDGQPPAGSTVTYFNPRGMKTAEVNADGTSREFQYGSFAQPFTTWWHDENQNWHRSVGNQYGQIERTLDGYALNANGGPANDDAEMCFFYRVGGRLRTTIPCNGILNPNWEGPQEKVIEYDLLGRVTSQQDPQHGLSLTSYTGFDEIKTVTAAGHTVLHEYDILGRRRVRRVFQCPDPGRPCQGSVNLVSTSTWDYDVKMIGALDKVTGDTGNTQEPFYNGAGRVDRIQYGIQGEIFEYGYAYDLLGRPLAMRYPVGAGQPPVVVQNEYDAFGVLEKVVDANDPSHEFWNLSSVDAAGRITEESHGQQIWNRYVFDPENGNLTELESLNPNDTFQHFQLGHDDLGNVTSREDLLFNQSETFHYDEKNRLDNVETTTQGGVTNITTYFDRWGNITQKAASAFQYDSKLRLESGAGVTFTYDDFGRALTRSQGLASSTFAYNWFSKPYEIQSSGDTLRFDYDAAFARVSKESMTTGVKTIYAGELYERTSDPNLGVDVHTFTITARGKNVAQIHRQVEDGVAVDQVRYLSTDHLGSTSLVTTKDEQGMLEILERPSYDAWGQRRSHLWGQALQVPDHPVTIGFTGHLSGLEGGVMNMRGRFYDPTVGRFLTPDPIVQSPTDMRSHNRYSYVWNNPLNATDPTGFEMLPPPGPGPGTPPGWETGDGTEGWTPCGPMACPQDPNAQPIDPGMQGSTTQTSNQPPPKPVTTIARDTFAPPPVVHLNDQWVSDGPNAALDMDDRGPAPAPAAMPSPPPEDPRSKAIRLWMERRQQDGLARYARTNAAIGHLLDAGSLASVVGNAEKVAILPGVGRLTAWFPTLELVGDRLTLFGGVLSVAMEVGNEQRTWGSTFSAATGAVSAGAWGLSKVRTTWWVLSGGAGTMGALSTGAGLLGAAYAVGSMVDWLVIKPHWAAMRERARARAEERASSEASGRWKAQQEQLRYEAYQRGLQEPPTEVEASPLQTIQEQWIPAPYTP</sequence>
<feature type="compositionally biased region" description="Pro residues" evidence="4">
    <location>
        <begin position="2193"/>
        <end position="2204"/>
    </location>
</feature>